<dbReference type="AlphaFoldDB" id="A0A1G1UZ65"/>
<protein>
    <submittedName>
        <fullName evidence="1">Uncharacterized protein</fullName>
    </submittedName>
</protein>
<organism evidence="1 2">
    <name type="scientific">Candidatus Blackburnbacteria bacterium RIFCSPHIGHO2_01_FULL_43_15b</name>
    <dbReference type="NCBI Taxonomy" id="1797513"/>
    <lineage>
        <taxon>Bacteria</taxon>
        <taxon>Candidatus Blackburniibacteriota</taxon>
    </lineage>
</organism>
<accession>A0A1G1UZ65</accession>
<dbReference type="EMBL" id="MHBW01000027">
    <property type="protein sequence ID" value="OGY08432.1"/>
    <property type="molecule type" value="Genomic_DNA"/>
</dbReference>
<evidence type="ECO:0000313" key="2">
    <source>
        <dbReference type="Proteomes" id="UP000177967"/>
    </source>
</evidence>
<proteinExistence type="predicted"/>
<comment type="caution">
    <text evidence="1">The sequence shown here is derived from an EMBL/GenBank/DDBJ whole genome shotgun (WGS) entry which is preliminary data.</text>
</comment>
<reference evidence="1 2" key="1">
    <citation type="journal article" date="2016" name="Nat. Commun.">
        <title>Thousands of microbial genomes shed light on interconnected biogeochemical processes in an aquifer system.</title>
        <authorList>
            <person name="Anantharaman K."/>
            <person name="Brown C.T."/>
            <person name="Hug L.A."/>
            <person name="Sharon I."/>
            <person name="Castelle C.J."/>
            <person name="Probst A.J."/>
            <person name="Thomas B.C."/>
            <person name="Singh A."/>
            <person name="Wilkins M.J."/>
            <person name="Karaoz U."/>
            <person name="Brodie E.L."/>
            <person name="Williams K.H."/>
            <person name="Hubbard S.S."/>
            <person name="Banfield J.F."/>
        </authorList>
    </citation>
    <scope>NUCLEOTIDE SEQUENCE [LARGE SCALE GENOMIC DNA]</scope>
</reference>
<dbReference type="Proteomes" id="UP000177967">
    <property type="component" value="Unassembled WGS sequence"/>
</dbReference>
<sequence>MTAEFGPRPEVSPPKSEVLYALADIEGSLVGSSIVSAVLGLPTVKRVIIFGEPGANKSTVLGQLIREVTVLSGGKIAPTTVMFDEVIKSCVEEFGHHSGWDGQVWDEVSRRLQEKIETPSQDIYPSRREVKFIEVVAVHKKGAIRDRGAKVLKYFSNLALKEPVNAPETIFIAIVADPRSQEQTGKLREATFKTSDKDVVKMWEGRFGIIAEGLQGMLPENAGKVLKFLVSRMAKAVDILRTRTEMYEAAVDYLIGMEPEKRQRLLNSIRTPNSSRGMSHRQRREYLAKAIHMNYYVRDELQLRSGISFVVFSAYRKQLIHWPADIFINSF</sequence>
<name>A0A1G1UZ65_9BACT</name>
<gene>
    <name evidence="1" type="ORF">A2782_02095</name>
</gene>
<evidence type="ECO:0000313" key="1">
    <source>
        <dbReference type="EMBL" id="OGY08432.1"/>
    </source>
</evidence>
<dbReference type="STRING" id="1797513.A2782_02095"/>